<dbReference type="GO" id="GO:0030877">
    <property type="term" value="C:beta-catenin destruction complex"/>
    <property type="evidence" value="ECO:0007669"/>
    <property type="project" value="TreeGrafter"/>
</dbReference>
<accession>A0A8X6MES9</accession>
<dbReference type="GO" id="GO:0007399">
    <property type="term" value="P:nervous system development"/>
    <property type="evidence" value="ECO:0007669"/>
    <property type="project" value="TreeGrafter"/>
</dbReference>
<dbReference type="Pfam" id="PF05923">
    <property type="entry name" value="APC_r"/>
    <property type="match status" value="1"/>
</dbReference>
<reference evidence="1" key="1">
    <citation type="submission" date="2020-08" db="EMBL/GenBank/DDBJ databases">
        <title>Multicomponent nature underlies the extraordinary mechanical properties of spider dragline silk.</title>
        <authorList>
            <person name="Kono N."/>
            <person name="Nakamura H."/>
            <person name="Mori M."/>
            <person name="Yoshida Y."/>
            <person name="Ohtoshi R."/>
            <person name="Malay A.D."/>
            <person name="Moran D.A.P."/>
            <person name="Tomita M."/>
            <person name="Numata K."/>
            <person name="Arakawa K."/>
        </authorList>
    </citation>
    <scope>NUCLEOTIDE SEQUENCE</scope>
</reference>
<dbReference type="GO" id="GO:0016477">
    <property type="term" value="P:cell migration"/>
    <property type="evidence" value="ECO:0007669"/>
    <property type="project" value="TreeGrafter"/>
</dbReference>
<dbReference type="GO" id="GO:0005881">
    <property type="term" value="C:cytoplasmic microtubule"/>
    <property type="evidence" value="ECO:0007669"/>
    <property type="project" value="TreeGrafter"/>
</dbReference>
<evidence type="ECO:0000313" key="2">
    <source>
        <dbReference type="Proteomes" id="UP000887013"/>
    </source>
</evidence>
<dbReference type="InterPro" id="IPR009223">
    <property type="entry name" value="APC_rpt"/>
</dbReference>
<dbReference type="Proteomes" id="UP000887013">
    <property type="component" value="Unassembled WGS sequence"/>
</dbReference>
<evidence type="ECO:0008006" key="3">
    <source>
        <dbReference type="Google" id="ProtNLM"/>
    </source>
</evidence>
<dbReference type="OrthoDB" id="6425389at2759"/>
<dbReference type="EMBL" id="BMAW01091430">
    <property type="protein sequence ID" value="GFS49736.1"/>
    <property type="molecule type" value="Genomic_DNA"/>
</dbReference>
<dbReference type="GO" id="GO:0007389">
    <property type="term" value="P:pattern specification process"/>
    <property type="evidence" value="ECO:0007669"/>
    <property type="project" value="TreeGrafter"/>
</dbReference>
<evidence type="ECO:0000313" key="1">
    <source>
        <dbReference type="EMBL" id="GFS49736.1"/>
    </source>
</evidence>
<gene>
    <name evidence="1" type="primary">AVEN_92251_1</name>
    <name evidence="1" type="ORF">NPIL_418511</name>
</gene>
<dbReference type="PANTHER" id="PTHR12607:SF12">
    <property type="entry name" value="APC-LIKE, ISOFORM A-RELATED"/>
    <property type="match status" value="1"/>
</dbReference>
<dbReference type="GO" id="GO:0016055">
    <property type="term" value="P:Wnt signaling pathway"/>
    <property type="evidence" value="ECO:0007669"/>
    <property type="project" value="InterPro"/>
</dbReference>
<dbReference type="GO" id="GO:0016342">
    <property type="term" value="C:catenin complex"/>
    <property type="evidence" value="ECO:0007669"/>
    <property type="project" value="TreeGrafter"/>
</dbReference>
<keyword evidence="2" id="KW-1185">Reference proteome</keyword>
<dbReference type="GO" id="GO:0008017">
    <property type="term" value="F:microtubule binding"/>
    <property type="evidence" value="ECO:0007669"/>
    <property type="project" value="TreeGrafter"/>
</dbReference>
<dbReference type="GO" id="GO:0001708">
    <property type="term" value="P:cell fate specification"/>
    <property type="evidence" value="ECO:0007669"/>
    <property type="project" value="TreeGrafter"/>
</dbReference>
<dbReference type="GO" id="GO:0045295">
    <property type="term" value="F:gamma-catenin binding"/>
    <property type="evidence" value="ECO:0007669"/>
    <property type="project" value="TreeGrafter"/>
</dbReference>
<dbReference type="GO" id="GO:0007026">
    <property type="term" value="P:negative regulation of microtubule depolymerization"/>
    <property type="evidence" value="ECO:0007669"/>
    <property type="project" value="TreeGrafter"/>
</dbReference>
<comment type="caution">
    <text evidence="1">The sequence shown here is derived from an EMBL/GenBank/DDBJ whole genome shotgun (WGS) entry which is preliminary data.</text>
</comment>
<dbReference type="GO" id="GO:0008013">
    <property type="term" value="F:beta-catenin binding"/>
    <property type="evidence" value="ECO:0007669"/>
    <property type="project" value="InterPro"/>
</dbReference>
<name>A0A8X6MES9_NEPPI</name>
<organism evidence="1 2">
    <name type="scientific">Nephila pilipes</name>
    <name type="common">Giant wood spider</name>
    <name type="synonym">Nephila maculata</name>
    <dbReference type="NCBI Taxonomy" id="299642"/>
    <lineage>
        <taxon>Eukaryota</taxon>
        <taxon>Metazoa</taxon>
        <taxon>Ecdysozoa</taxon>
        <taxon>Arthropoda</taxon>
        <taxon>Chelicerata</taxon>
        <taxon>Arachnida</taxon>
        <taxon>Araneae</taxon>
        <taxon>Araneomorphae</taxon>
        <taxon>Entelegynae</taxon>
        <taxon>Araneoidea</taxon>
        <taxon>Nephilidae</taxon>
        <taxon>Nephila</taxon>
    </lineage>
</organism>
<dbReference type="PANTHER" id="PTHR12607">
    <property type="entry name" value="ADENOMATOUS POLYPOSIS COLI PROTEIN FAMILY"/>
    <property type="match status" value="1"/>
</dbReference>
<proteinExistence type="predicted"/>
<dbReference type="InterPro" id="IPR026818">
    <property type="entry name" value="Apc_fam"/>
</dbReference>
<dbReference type="AlphaFoldDB" id="A0A8X6MES9"/>
<protein>
    <recommendedName>
        <fullName evidence="3">Adenomatous polyposis coli protein</fullName>
    </recommendedName>
</protein>
<dbReference type="GO" id="GO:0090090">
    <property type="term" value="P:negative regulation of canonical Wnt signaling pathway"/>
    <property type="evidence" value="ECO:0007669"/>
    <property type="project" value="TreeGrafter"/>
</dbReference>
<sequence>MQPSYNYYIETDLDTVNDQLVDYSKRYADQDSDDVCCSTPGKKRHHSPPLANSVTIKQSYDEVKVYCMEGTPLMISSASSMCDLREVDITEQGSESITSKTGKRHCFSPSPRCSNVDQEVHEKKSIANVNNDELLSIQCEEKESGKRDEENTVQEIEANCTKSSSPLMFSRTSSISSLNSFEQHSIVDDRSSVSAFSTLTSGIISPSEIPDSPGEAISPFINKNKQNEFQFPSNEKSMDPVLAKLKSNPTEHFMDEDLSEDDIKVFDDEGDCPSVSNLSALSIQADSACMSISIIQHKNECMEAIHKSSVNTNCEVASLNTSFVVECNNEQLNTSDEVYEHDCNFSSLVNINTVLIKKYSQNENLKDHNNYNMAKGEITCEKKGGFNEGDNNYSTSSEADDAALKEISGDMLYLQESESADYSKDISDEECDALIEECILSGMPRKIDSDHNLSKQSLNNSYQSNDDSESKIIATQPNCSYSDNDVSDDENIEIMDECIQLGMPQKSSSPHIQDKVVNSSDFEAESLNKKHLNVSSRMLPISSKPMQEFNNYDALSSQNIEKSHESSSSESMLLNLCINLGKPATIQEEDSIMEKRPSLKSNLLTENQIEDVDEKELCKSDEELDIDESELLVQQCIQLGMPKSQLRNSKNTKASKKFYAFNKELGYRDNRPDGISDAEDDDDIVTECIKAGMPSSKSSLNGADYSLQNKNRRFKPLNQRKLTVAEAQLLRKDCYGNLQEDSMCIYRTEDTPILSPSASLSDLSTLSFADDKICLNNSRNSLCSSESEDDELLLQCIRSGMPGAKRVAV</sequence>